<comment type="caution">
    <text evidence="3">The sequence shown here is derived from an EMBL/GenBank/DDBJ whole genome shotgun (WGS) entry which is preliminary data.</text>
</comment>
<proteinExistence type="predicted"/>
<keyword evidence="2" id="KW-0812">Transmembrane</keyword>
<evidence type="ECO:0000256" key="2">
    <source>
        <dbReference type="SAM" id="Phobius"/>
    </source>
</evidence>
<evidence type="ECO:0000256" key="1">
    <source>
        <dbReference type="SAM" id="MobiDB-lite"/>
    </source>
</evidence>
<feature type="region of interest" description="Disordered" evidence="1">
    <location>
        <begin position="113"/>
        <end position="151"/>
    </location>
</feature>
<name>A0ABQ3G6J4_9BURK</name>
<evidence type="ECO:0000313" key="4">
    <source>
        <dbReference type="Proteomes" id="UP000626210"/>
    </source>
</evidence>
<feature type="region of interest" description="Disordered" evidence="1">
    <location>
        <begin position="166"/>
        <end position="207"/>
    </location>
</feature>
<sequence>MDLRTATKCHKCGGAFSLTVPPERDFQFRPSNFDLAGGDGTPQRLEAPPSAALFQSKHPTDGHVDRPSADAAAPPELSLPGARSQRGTRMAVLVLALLLVVGAISAYVYQGARSRADGSQGREEAAGDSSNARRGQESVGSERPPARDATAMPNEAVQSPLAMENDAVRQRSAAAPATEAATSSSLPATGTDAVPLPESSTGKPCPPAVAALGLCNLDMPQEKR</sequence>
<feature type="compositionally biased region" description="Low complexity" evidence="1">
    <location>
        <begin position="172"/>
        <end position="189"/>
    </location>
</feature>
<feature type="compositionally biased region" description="Basic and acidic residues" evidence="1">
    <location>
        <begin position="58"/>
        <end position="68"/>
    </location>
</feature>
<feature type="region of interest" description="Disordered" evidence="1">
    <location>
        <begin position="53"/>
        <end position="85"/>
    </location>
</feature>
<dbReference type="Proteomes" id="UP000626210">
    <property type="component" value="Unassembled WGS sequence"/>
</dbReference>
<organism evidence="3 4">
    <name type="scientific">Pseudorhodoferax aquiterrae</name>
    <dbReference type="NCBI Taxonomy" id="747304"/>
    <lineage>
        <taxon>Bacteria</taxon>
        <taxon>Pseudomonadati</taxon>
        <taxon>Pseudomonadota</taxon>
        <taxon>Betaproteobacteria</taxon>
        <taxon>Burkholderiales</taxon>
        <taxon>Comamonadaceae</taxon>
    </lineage>
</organism>
<reference evidence="4" key="1">
    <citation type="journal article" date="2019" name="Int. J. Syst. Evol. Microbiol.">
        <title>The Global Catalogue of Microorganisms (GCM) 10K type strain sequencing project: providing services to taxonomists for standard genome sequencing and annotation.</title>
        <authorList>
            <consortium name="The Broad Institute Genomics Platform"/>
            <consortium name="The Broad Institute Genome Sequencing Center for Infectious Disease"/>
            <person name="Wu L."/>
            <person name="Ma J."/>
        </authorList>
    </citation>
    <scope>NUCLEOTIDE SEQUENCE [LARGE SCALE GENOMIC DNA]</scope>
    <source>
        <strain evidence="4">KCTC 23314</strain>
    </source>
</reference>
<protein>
    <submittedName>
        <fullName evidence="3">Uncharacterized protein</fullName>
    </submittedName>
</protein>
<evidence type="ECO:0000313" key="3">
    <source>
        <dbReference type="EMBL" id="GHC93462.1"/>
    </source>
</evidence>
<keyword evidence="2" id="KW-1133">Transmembrane helix</keyword>
<feature type="transmembrane region" description="Helical" evidence="2">
    <location>
        <begin position="90"/>
        <end position="109"/>
    </location>
</feature>
<gene>
    <name evidence="3" type="ORF">GCM10007320_44440</name>
</gene>
<feature type="compositionally biased region" description="Basic and acidic residues" evidence="1">
    <location>
        <begin position="114"/>
        <end position="125"/>
    </location>
</feature>
<keyword evidence="2" id="KW-0472">Membrane</keyword>
<accession>A0ABQ3G6J4</accession>
<keyword evidence="4" id="KW-1185">Reference proteome</keyword>
<dbReference type="EMBL" id="BMYK01000017">
    <property type="protein sequence ID" value="GHC93462.1"/>
    <property type="molecule type" value="Genomic_DNA"/>
</dbReference>